<feature type="transmembrane region" description="Helical" evidence="10">
    <location>
        <begin position="29"/>
        <end position="52"/>
    </location>
</feature>
<dbReference type="InterPro" id="IPR017452">
    <property type="entry name" value="GPCR_Rhodpsn_7TM"/>
</dbReference>
<accession>A0A5F8HH70</accession>
<dbReference type="PANTHER" id="PTHR26452">
    <property type="entry name" value="OLFACTORY RECEPTOR"/>
    <property type="match status" value="1"/>
</dbReference>
<dbReference type="STRING" id="13616.ENSMODP00000058861"/>
<feature type="transmembrane region" description="Helical" evidence="10">
    <location>
        <begin position="276"/>
        <end position="295"/>
    </location>
</feature>
<dbReference type="PROSITE" id="PS50262">
    <property type="entry name" value="G_PROTEIN_RECEP_F1_2"/>
    <property type="match status" value="1"/>
</dbReference>
<evidence type="ECO:0000256" key="9">
    <source>
        <dbReference type="ARBA" id="ARBA00023224"/>
    </source>
</evidence>
<keyword evidence="3 10" id="KW-0812">Transmembrane</keyword>
<dbReference type="OMA" id="HIIMTAH"/>
<dbReference type="GO" id="GO:0005549">
    <property type="term" value="F:odorant binding"/>
    <property type="evidence" value="ECO:0000318"/>
    <property type="project" value="GO_Central"/>
</dbReference>
<feature type="transmembrane region" description="Helical" evidence="10">
    <location>
        <begin position="207"/>
        <end position="229"/>
    </location>
</feature>
<dbReference type="GO" id="GO:0004930">
    <property type="term" value="F:G protein-coupled receptor activity"/>
    <property type="evidence" value="ECO:0007669"/>
    <property type="project" value="UniProtKB-KW"/>
</dbReference>
<dbReference type="AlphaFoldDB" id="A0A5F8HH70"/>
<dbReference type="GO" id="GO:0004984">
    <property type="term" value="F:olfactory receptor activity"/>
    <property type="evidence" value="ECO:0000318"/>
    <property type="project" value="GO_Central"/>
</dbReference>
<keyword evidence="7 10" id="KW-0472">Membrane</keyword>
<dbReference type="InParanoid" id="A0A5F8HH70"/>
<keyword evidence="5 10" id="KW-1133">Transmembrane helix</keyword>
<dbReference type="GO" id="GO:0005886">
    <property type="term" value="C:plasma membrane"/>
    <property type="evidence" value="ECO:0007669"/>
    <property type="project" value="UniProtKB-SubCell"/>
</dbReference>
<protein>
    <submittedName>
        <fullName evidence="12">Olfactory receptor 13A1-like</fullName>
    </submittedName>
</protein>
<dbReference type="Ensembl" id="ENSMODT00000071359.1">
    <property type="protein sequence ID" value="ENSMODP00000058861.1"/>
    <property type="gene ID" value="ENSMODG00000037126.1"/>
</dbReference>
<name>A0A5F8HH70_MONDO</name>
<reference evidence="12" key="2">
    <citation type="submission" date="2025-08" db="UniProtKB">
        <authorList>
            <consortium name="Ensembl"/>
        </authorList>
    </citation>
    <scope>IDENTIFICATION</scope>
</reference>
<proteinExistence type="predicted"/>
<evidence type="ECO:0000256" key="7">
    <source>
        <dbReference type="ARBA" id="ARBA00023136"/>
    </source>
</evidence>
<evidence type="ECO:0000256" key="5">
    <source>
        <dbReference type="ARBA" id="ARBA00022989"/>
    </source>
</evidence>
<dbReference type="PRINTS" id="PR00237">
    <property type="entry name" value="GPCRRHODOPSN"/>
</dbReference>
<gene>
    <name evidence="12" type="primary">LOC100028464</name>
</gene>
<feature type="domain" description="G-protein coupled receptors family 1 profile" evidence="11">
    <location>
        <begin position="45"/>
        <end position="293"/>
    </location>
</feature>
<dbReference type="InterPro" id="IPR000276">
    <property type="entry name" value="GPCR_Rhodpsn"/>
</dbReference>
<dbReference type="GeneTree" id="ENSGT01140000282524"/>
<organism evidence="12 13">
    <name type="scientific">Monodelphis domestica</name>
    <name type="common">Gray short-tailed opossum</name>
    <dbReference type="NCBI Taxonomy" id="13616"/>
    <lineage>
        <taxon>Eukaryota</taxon>
        <taxon>Metazoa</taxon>
        <taxon>Chordata</taxon>
        <taxon>Craniata</taxon>
        <taxon>Vertebrata</taxon>
        <taxon>Euteleostomi</taxon>
        <taxon>Mammalia</taxon>
        <taxon>Metatheria</taxon>
        <taxon>Didelphimorphia</taxon>
        <taxon>Didelphidae</taxon>
        <taxon>Monodelphis</taxon>
    </lineage>
</organism>
<keyword evidence="13" id="KW-1185">Reference proteome</keyword>
<reference evidence="12 13" key="1">
    <citation type="journal article" date="2007" name="Nature">
        <title>Genome of the marsupial Monodelphis domestica reveals innovation in non-coding sequences.</title>
        <authorList>
            <person name="Mikkelsen T.S."/>
            <person name="Wakefield M.J."/>
            <person name="Aken B."/>
            <person name="Amemiya C.T."/>
            <person name="Chang J.L."/>
            <person name="Duke S."/>
            <person name="Garber M."/>
            <person name="Gentles A.J."/>
            <person name="Goodstadt L."/>
            <person name="Heger A."/>
            <person name="Jurka J."/>
            <person name="Kamal M."/>
            <person name="Mauceli E."/>
            <person name="Searle S.M."/>
            <person name="Sharpe T."/>
            <person name="Baker M.L."/>
            <person name="Batzer M.A."/>
            <person name="Benos P.V."/>
            <person name="Belov K."/>
            <person name="Clamp M."/>
            <person name="Cook A."/>
            <person name="Cuff J."/>
            <person name="Das R."/>
            <person name="Davidow L."/>
            <person name="Deakin J.E."/>
            <person name="Fazzari M.J."/>
            <person name="Glass J.L."/>
            <person name="Grabherr M."/>
            <person name="Greally J.M."/>
            <person name="Gu W."/>
            <person name="Hore T.A."/>
            <person name="Huttley G.A."/>
            <person name="Kleber M."/>
            <person name="Jirtle R.L."/>
            <person name="Koina E."/>
            <person name="Lee J.T."/>
            <person name="Mahony S."/>
            <person name="Marra M.A."/>
            <person name="Miller R.D."/>
            <person name="Nicholls R.D."/>
            <person name="Oda M."/>
            <person name="Papenfuss A.T."/>
            <person name="Parra Z.E."/>
            <person name="Pollock D.D."/>
            <person name="Ray D.A."/>
            <person name="Schein J.E."/>
            <person name="Speed T.P."/>
            <person name="Thompson K."/>
            <person name="VandeBerg J.L."/>
            <person name="Wade C.M."/>
            <person name="Walker J.A."/>
            <person name="Waters P.D."/>
            <person name="Webber C."/>
            <person name="Weidman J.R."/>
            <person name="Xie X."/>
            <person name="Zody M.C."/>
            <person name="Baldwin J."/>
            <person name="Abdouelleil A."/>
            <person name="Abdulkadir J."/>
            <person name="Abebe A."/>
            <person name="Abera B."/>
            <person name="Abreu J."/>
            <person name="Acer S.C."/>
            <person name="Aftuck L."/>
            <person name="Alexander A."/>
            <person name="An P."/>
            <person name="Anderson E."/>
            <person name="Anderson S."/>
            <person name="Arachi H."/>
            <person name="Azer M."/>
            <person name="Bachantsang P."/>
            <person name="Barry A."/>
            <person name="Bayul T."/>
            <person name="Berlin A."/>
            <person name="Bessette D."/>
            <person name="Bloom T."/>
            <person name="Bloom T."/>
            <person name="Boguslavskiy L."/>
            <person name="Bonnet C."/>
            <person name="Boukhgalter B."/>
            <person name="Bourzgui I."/>
            <person name="Brown A."/>
            <person name="Cahill P."/>
            <person name="Channer S."/>
            <person name="Cheshatsang Y."/>
            <person name="Chuda L."/>
            <person name="Citroen M."/>
            <person name="Collymore A."/>
            <person name="Cooke P."/>
            <person name="Costello M."/>
            <person name="D'Aco K."/>
            <person name="Daza R."/>
            <person name="De Haan G."/>
            <person name="DeGray S."/>
            <person name="DeMaso C."/>
            <person name="Dhargay N."/>
            <person name="Dooley K."/>
            <person name="Dooley E."/>
            <person name="Doricent M."/>
            <person name="Dorje P."/>
            <person name="Dorjee K."/>
            <person name="Dupes A."/>
            <person name="Elong R."/>
            <person name="Falk J."/>
            <person name="Farina A."/>
            <person name="Faro S."/>
            <person name="Ferguson D."/>
            <person name="Fisher S."/>
            <person name="Foley C.D."/>
            <person name="Franke A."/>
            <person name="Friedrich D."/>
            <person name="Gadbois L."/>
            <person name="Gearin G."/>
            <person name="Gearin C.R."/>
            <person name="Giannoukos G."/>
            <person name="Goode T."/>
            <person name="Graham J."/>
            <person name="Grandbois E."/>
            <person name="Grewal S."/>
            <person name="Gyaltsen K."/>
            <person name="Hafez N."/>
            <person name="Hagos B."/>
            <person name="Hall J."/>
            <person name="Henson C."/>
            <person name="Hollinger A."/>
            <person name="Honan T."/>
            <person name="Huard M.D."/>
            <person name="Hughes L."/>
            <person name="Hurhula B."/>
            <person name="Husby M.E."/>
            <person name="Kamat A."/>
            <person name="Kanga B."/>
            <person name="Kashin S."/>
            <person name="Khazanovich D."/>
            <person name="Kisner P."/>
            <person name="Lance K."/>
            <person name="Lara M."/>
            <person name="Lee W."/>
            <person name="Lennon N."/>
            <person name="Letendre F."/>
            <person name="LeVine R."/>
            <person name="Lipovsky A."/>
            <person name="Liu X."/>
            <person name="Liu J."/>
            <person name="Liu S."/>
            <person name="Lokyitsang T."/>
            <person name="Lokyitsang Y."/>
            <person name="Lubonja R."/>
            <person name="Lui A."/>
            <person name="MacDonald P."/>
            <person name="Magnisalis V."/>
            <person name="Maru K."/>
            <person name="Matthews C."/>
            <person name="McCusker W."/>
            <person name="McDonough S."/>
            <person name="Mehta T."/>
            <person name="Meldrim J."/>
            <person name="Meneus L."/>
            <person name="Mihai O."/>
            <person name="Mihalev A."/>
            <person name="Mihova T."/>
            <person name="Mittelman R."/>
            <person name="Mlenga V."/>
            <person name="Montmayeur A."/>
            <person name="Mulrain L."/>
            <person name="Navidi A."/>
            <person name="Naylor J."/>
            <person name="Negash T."/>
            <person name="Nguyen T."/>
            <person name="Nguyen N."/>
            <person name="Nicol R."/>
            <person name="Norbu C."/>
            <person name="Norbu N."/>
            <person name="Novod N."/>
            <person name="O'Neill B."/>
            <person name="Osman S."/>
            <person name="Markiewicz E."/>
            <person name="Oyono O.L."/>
            <person name="Patti C."/>
            <person name="Phunkhang P."/>
            <person name="Pierre F."/>
            <person name="Priest M."/>
            <person name="Raghuraman S."/>
            <person name="Rege F."/>
            <person name="Reyes R."/>
            <person name="Rise C."/>
            <person name="Rogov P."/>
            <person name="Ross K."/>
            <person name="Ryan E."/>
            <person name="Settipalli S."/>
            <person name="Shea T."/>
            <person name="Sherpa N."/>
            <person name="Shi L."/>
            <person name="Shih D."/>
            <person name="Sparrow T."/>
            <person name="Spaulding J."/>
            <person name="Stalker J."/>
            <person name="Stange-Thomann N."/>
            <person name="Stavropoulos S."/>
            <person name="Stone C."/>
            <person name="Strader C."/>
            <person name="Tesfaye S."/>
            <person name="Thomson T."/>
            <person name="Thoulutsang Y."/>
            <person name="Thoulutsang D."/>
            <person name="Topham K."/>
            <person name="Topping I."/>
            <person name="Tsamla T."/>
            <person name="Vassiliev H."/>
            <person name="Vo A."/>
            <person name="Wangchuk T."/>
            <person name="Wangdi T."/>
            <person name="Weiand M."/>
            <person name="Wilkinson J."/>
            <person name="Wilson A."/>
            <person name="Yadav S."/>
            <person name="Young G."/>
            <person name="Yu Q."/>
            <person name="Zembek L."/>
            <person name="Zhong D."/>
            <person name="Zimmer A."/>
            <person name="Zwirko Z."/>
            <person name="Jaffe D.B."/>
            <person name="Alvarez P."/>
            <person name="Brockman W."/>
            <person name="Butler J."/>
            <person name="Chin C."/>
            <person name="Gnerre S."/>
            <person name="MacCallum I."/>
            <person name="Graves J.A."/>
            <person name="Ponting C.P."/>
            <person name="Breen M."/>
            <person name="Samollow P.B."/>
            <person name="Lander E.S."/>
            <person name="Lindblad-Toh K."/>
        </authorList>
    </citation>
    <scope>NUCLEOTIDE SEQUENCE [LARGE SCALE GENOMIC DNA]</scope>
</reference>
<keyword evidence="6" id="KW-0297">G-protein coupled receptor</keyword>
<dbReference type="InterPro" id="IPR050516">
    <property type="entry name" value="Olfactory_GPCR"/>
</dbReference>
<evidence type="ECO:0000256" key="3">
    <source>
        <dbReference type="ARBA" id="ARBA00022692"/>
    </source>
</evidence>
<dbReference type="Gene3D" id="1.20.1070.10">
    <property type="entry name" value="Rhodopsin 7-helix transmembrane proteins"/>
    <property type="match status" value="1"/>
</dbReference>
<sequence>QPTHMASNNQTSVTEFILKSFSENPQFQIFLFSLFLGLFIVAFTGNSLIIVVISLNPGLHTPMYFFLINLALLDILSTCTVVLKLLQNLMTENTISYGGCIAQIYFLTWFLGSELLLFTAMAYDRYAAICQPLHYNTMMNKTVCCLLASVVWSVSGINTTIHTIITVRLSFCGPNAIDHFFCEIPPLLPLSCSSTYINNIMVFVADMFFAIINFLFILISYGFIISSILKIQTTEGKKKAFSTCSSHLIVVTMYYCTIIYIYILPALGQSLNEGKIASVFYAIVSPAANPLIYSLRNKDVKVALNKLCPFFRK</sequence>
<feature type="transmembrane region" description="Helical" evidence="10">
    <location>
        <begin position="95"/>
        <end position="123"/>
    </location>
</feature>
<evidence type="ECO:0000313" key="12">
    <source>
        <dbReference type="Ensembl" id="ENSMODP00000058861.1"/>
    </source>
</evidence>
<evidence type="ECO:0000256" key="4">
    <source>
        <dbReference type="ARBA" id="ARBA00022725"/>
    </source>
</evidence>
<dbReference type="InterPro" id="IPR000725">
    <property type="entry name" value="Olfact_rcpt"/>
</dbReference>
<evidence type="ECO:0000256" key="2">
    <source>
        <dbReference type="ARBA" id="ARBA00022475"/>
    </source>
</evidence>
<feature type="transmembrane region" description="Helical" evidence="10">
    <location>
        <begin position="64"/>
        <end position="83"/>
    </location>
</feature>
<feature type="transmembrane region" description="Helical" evidence="10">
    <location>
        <begin position="143"/>
        <end position="165"/>
    </location>
</feature>
<reference evidence="12" key="3">
    <citation type="submission" date="2025-09" db="UniProtKB">
        <authorList>
            <consortium name="Ensembl"/>
        </authorList>
    </citation>
    <scope>IDENTIFICATION</scope>
</reference>
<keyword evidence="8" id="KW-0675">Receptor</keyword>
<keyword evidence="4" id="KW-0552">Olfaction</keyword>
<evidence type="ECO:0000256" key="6">
    <source>
        <dbReference type="ARBA" id="ARBA00023040"/>
    </source>
</evidence>
<evidence type="ECO:0000256" key="10">
    <source>
        <dbReference type="SAM" id="Phobius"/>
    </source>
</evidence>
<evidence type="ECO:0000313" key="13">
    <source>
        <dbReference type="Proteomes" id="UP000002280"/>
    </source>
</evidence>
<dbReference type="FunFam" id="1.20.1070.10:FF:000015">
    <property type="entry name" value="Olfactory receptor"/>
    <property type="match status" value="1"/>
</dbReference>
<dbReference type="Pfam" id="PF13853">
    <property type="entry name" value="7tm_4"/>
    <property type="match status" value="1"/>
</dbReference>
<comment type="subcellular location">
    <subcellularLocation>
        <location evidence="1">Cell membrane</location>
        <topology evidence="1">Multi-pass membrane protein</topology>
    </subcellularLocation>
</comment>
<evidence type="ECO:0000256" key="1">
    <source>
        <dbReference type="ARBA" id="ARBA00004651"/>
    </source>
</evidence>
<evidence type="ECO:0000259" key="11">
    <source>
        <dbReference type="PROSITE" id="PS50262"/>
    </source>
</evidence>
<dbReference type="Proteomes" id="UP000002280">
    <property type="component" value="Chromosome 1"/>
</dbReference>
<dbReference type="PRINTS" id="PR00245">
    <property type="entry name" value="OLFACTORYR"/>
</dbReference>
<keyword evidence="4" id="KW-0716">Sensory transduction</keyword>
<keyword evidence="9" id="KW-0807">Transducer</keyword>
<keyword evidence="2" id="KW-1003">Cell membrane</keyword>
<dbReference type="SUPFAM" id="SSF81321">
    <property type="entry name" value="Family A G protein-coupled receptor-like"/>
    <property type="match status" value="1"/>
</dbReference>
<evidence type="ECO:0000256" key="8">
    <source>
        <dbReference type="ARBA" id="ARBA00023170"/>
    </source>
</evidence>
<feature type="transmembrane region" description="Helical" evidence="10">
    <location>
        <begin position="241"/>
        <end position="264"/>
    </location>
</feature>